<evidence type="ECO:0000313" key="8">
    <source>
        <dbReference type="EMBL" id="TFB78276.1"/>
    </source>
</evidence>
<keyword evidence="4 7" id="KW-1133">Transmembrane helix</keyword>
<feature type="transmembrane region" description="Helical" evidence="7">
    <location>
        <begin position="429"/>
        <end position="448"/>
    </location>
</feature>
<proteinExistence type="predicted"/>
<keyword evidence="5 7" id="KW-0472">Membrane</keyword>
<dbReference type="InterPro" id="IPR050833">
    <property type="entry name" value="Poly_Biosynth_Transport"/>
</dbReference>
<evidence type="ECO:0000313" key="10">
    <source>
        <dbReference type="Proteomes" id="UP000298252"/>
    </source>
</evidence>
<protein>
    <submittedName>
        <fullName evidence="9">Teichoic acid transporter</fullName>
    </submittedName>
</protein>
<evidence type="ECO:0000256" key="7">
    <source>
        <dbReference type="SAM" id="Phobius"/>
    </source>
</evidence>
<dbReference type="PANTHER" id="PTHR30250:SF11">
    <property type="entry name" value="O-ANTIGEN TRANSPORTER-RELATED"/>
    <property type="match status" value="1"/>
</dbReference>
<evidence type="ECO:0000313" key="9">
    <source>
        <dbReference type="EMBL" id="TFB78552.1"/>
    </source>
</evidence>
<dbReference type="Pfam" id="PF01943">
    <property type="entry name" value="Polysacc_synt"/>
    <property type="match status" value="1"/>
</dbReference>
<keyword evidence="2" id="KW-1003">Cell membrane</keyword>
<dbReference type="InterPro" id="IPR002797">
    <property type="entry name" value="Polysacc_synth"/>
</dbReference>
<feature type="transmembrane region" description="Helical" evidence="7">
    <location>
        <begin position="206"/>
        <end position="225"/>
    </location>
</feature>
<feature type="transmembrane region" description="Helical" evidence="7">
    <location>
        <begin position="76"/>
        <end position="97"/>
    </location>
</feature>
<feature type="transmembrane region" description="Helical" evidence="7">
    <location>
        <begin position="322"/>
        <end position="344"/>
    </location>
</feature>
<reference evidence="9 10" key="1">
    <citation type="submission" date="2019-03" db="EMBL/GenBank/DDBJ databases">
        <title>Genomics of glacier-inhabiting Cryobacterium strains.</title>
        <authorList>
            <person name="Liu Q."/>
            <person name="Xin Y.-H."/>
        </authorList>
    </citation>
    <scope>NUCLEOTIDE SEQUENCE [LARGE SCALE GENOMIC DNA]</scope>
    <source>
        <strain evidence="9 10">Hh8</strain>
    </source>
</reference>
<comment type="caution">
    <text evidence="9">The sequence shown here is derived from an EMBL/GenBank/DDBJ whole genome shotgun (WGS) entry which is preliminary data.</text>
</comment>
<feature type="transmembrane region" description="Helical" evidence="7">
    <location>
        <begin position="47"/>
        <end position="70"/>
    </location>
</feature>
<accession>A0ABY2I3Y2</accession>
<gene>
    <name evidence="9" type="ORF">E3O21_05425</name>
    <name evidence="8" type="ORF">E3O21_06330</name>
</gene>
<keyword evidence="3 7" id="KW-0812">Transmembrane</keyword>
<dbReference type="Proteomes" id="UP000298252">
    <property type="component" value="Unassembled WGS sequence"/>
</dbReference>
<feature type="region of interest" description="Disordered" evidence="6">
    <location>
        <begin position="1"/>
        <end position="37"/>
    </location>
</feature>
<dbReference type="PANTHER" id="PTHR30250">
    <property type="entry name" value="PST FAMILY PREDICTED COLANIC ACID TRANSPORTER"/>
    <property type="match status" value="1"/>
</dbReference>
<dbReference type="RefSeq" id="WP_134505188.1">
    <property type="nucleotide sequence ID" value="NZ_FNIB01000016.1"/>
</dbReference>
<feature type="transmembrane region" description="Helical" evidence="7">
    <location>
        <begin position="391"/>
        <end position="417"/>
    </location>
</feature>
<evidence type="ECO:0000256" key="4">
    <source>
        <dbReference type="ARBA" id="ARBA00022989"/>
    </source>
</evidence>
<evidence type="ECO:0000256" key="2">
    <source>
        <dbReference type="ARBA" id="ARBA00022475"/>
    </source>
</evidence>
<comment type="subcellular location">
    <subcellularLocation>
        <location evidence="1">Cell membrane</location>
        <topology evidence="1">Multi-pass membrane protein</topology>
    </subcellularLocation>
</comment>
<feature type="transmembrane region" description="Helical" evidence="7">
    <location>
        <begin position="147"/>
        <end position="167"/>
    </location>
</feature>
<evidence type="ECO:0000256" key="1">
    <source>
        <dbReference type="ARBA" id="ARBA00004651"/>
    </source>
</evidence>
<sequence>MAFQLDPASDPTGATALLEDASPAAPPQRKAGLLPNRTGTVSRNMTVALLGNAFPPLVALFSGPILAQALGVDGRGAVAAATAPLALFVTLATFGIPEAVTWAIARKPASARNAAGRGMLILLVAGLFATAAIVFSPPLLSGGDPDVQSLIVVASLAIVPNLLVGILRGVASATNSWRLVSVERILSSTLRLAVLIPFWLTGTLTPLVATVTVAAMPVVGAFVYIGRMRSLDPRALQVPPEARMLGLLSYGSRMWVGSLSGVLLTRLDQVLMTPLAGTHQLGLYVVAVSISELPLIIHHAVRDVSFVNEAAESVDDRLSSSARISTALSAFAALVLGVSMLWWLPFLFGEGFRESIPIAAVLLVAVVLLTPGSIAGAGLSARGRPGLRSLALTISCVINVALLIVLAPLLGAMGAALTTLAGNVITSNLNLLFLSRVFGIGVLQFYGLRRSDIATIGRYGKRMLRRKTR</sequence>
<dbReference type="EMBL" id="SOFD01000010">
    <property type="protein sequence ID" value="TFB78552.1"/>
    <property type="molecule type" value="Genomic_DNA"/>
</dbReference>
<feature type="transmembrane region" description="Helical" evidence="7">
    <location>
        <begin position="179"/>
        <end position="200"/>
    </location>
</feature>
<organism evidence="9 10">
    <name type="scientific">Cryobacterium flavum</name>
    <dbReference type="NCBI Taxonomy" id="1424659"/>
    <lineage>
        <taxon>Bacteria</taxon>
        <taxon>Bacillati</taxon>
        <taxon>Actinomycetota</taxon>
        <taxon>Actinomycetes</taxon>
        <taxon>Micrococcales</taxon>
        <taxon>Microbacteriaceae</taxon>
        <taxon>Cryobacterium</taxon>
    </lineage>
</organism>
<evidence type="ECO:0000256" key="6">
    <source>
        <dbReference type="SAM" id="MobiDB-lite"/>
    </source>
</evidence>
<evidence type="ECO:0000256" key="5">
    <source>
        <dbReference type="ARBA" id="ARBA00023136"/>
    </source>
</evidence>
<feature type="transmembrane region" description="Helical" evidence="7">
    <location>
        <begin position="118"/>
        <end position="135"/>
    </location>
</feature>
<keyword evidence="10" id="KW-1185">Reference proteome</keyword>
<name>A0ABY2I3Y2_9MICO</name>
<evidence type="ECO:0000256" key="3">
    <source>
        <dbReference type="ARBA" id="ARBA00022692"/>
    </source>
</evidence>
<dbReference type="EMBL" id="SOFD01000017">
    <property type="protein sequence ID" value="TFB78276.1"/>
    <property type="molecule type" value="Genomic_DNA"/>
</dbReference>
<feature type="transmembrane region" description="Helical" evidence="7">
    <location>
        <begin position="356"/>
        <end position="379"/>
    </location>
</feature>